<name>A0ABS0M776_SERRU</name>
<evidence type="ECO:0000313" key="1">
    <source>
        <dbReference type="EMBL" id="MBH1928216.1"/>
    </source>
</evidence>
<organism evidence="1 2">
    <name type="scientific">Serratia rubidaea</name>
    <name type="common">Serratia marinorubra</name>
    <dbReference type="NCBI Taxonomy" id="61652"/>
    <lineage>
        <taxon>Bacteria</taxon>
        <taxon>Pseudomonadati</taxon>
        <taxon>Pseudomonadota</taxon>
        <taxon>Gammaproteobacteria</taxon>
        <taxon>Enterobacterales</taxon>
        <taxon>Yersiniaceae</taxon>
        <taxon>Serratia</taxon>
    </lineage>
</organism>
<comment type="caution">
    <text evidence="1">The sequence shown here is derived from an EMBL/GenBank/DDBJ whole genome shotgun (WGS) entry which is preliminary data.</text>
</comment>
<dbReference type="RefSeq" id="WP_197662907.1">
    <property type="nucleotide sequence ID" value="NZ_JADULK010000001.1"/>
</dbReference>
<proteinExistence type="predicted"/>
<keyword evidence="2" id="KW-1185">Reference proteome</keyword>
<dbReference type="EMBL" id="JADULK010000001">
    <property type="protein sequence ID" value="MBH1928216.1"/>
    <property type="molecule type" value="Genomic_DNA"/>
</dbReference>
<evidence type="ECO:0000313" key="2">
    <source>
        <dbReference type="Proteomes" id="UP000624159"/>
    </source>
</evidence>
<reference evidence="1 2" key="1">
    <citation type="submission" date="2020-11" db="EMBL/GenBank/DDBJ databases">
        <title>Enhanced detection system for hospital associated transmission using whole genome sequencing surveillance.</title>
        <authorList>
            <person name="Harrison L.H."/>
            <person name="Van Tyne D."/>
            <person name="Marsh J.W."/>
            <person name="Griffith M.P."/>
            <person name="Snyder D.J."/>
            <person name="Cooper V.S."/>
            <person name="Mustapha M."/>
        </authorList>
    </citation>
    <scope>NUCLEOTIDE SEQUENCE [LARGE SCALE GENOMIC DNA]</scope>
    <source>
        <strain evidence="1 2">SER00230</strain>
    </source>
</reference>
<sequence length="90" mass="10744">MIDLERLAKEEKVSDVIAFLVRKEDGFGYPQMDRFFSRYNFTVVENGDFMRIFEKLRQDGIVEWGDKMIVKKGPNWKEPKFVTDKKYGIE</sequence>
<dbReference type="Proteomes" id="UP000624159">
    <property type="component" value="Unassembled WGS sequence"/>
</dbReference>
<accession>A0ABS0M776</accession>
<gene>
    <name evidence="1" type="ORF">I5U13_00875</name>
</gene>
<evidence type="ECO:0008006" key="3">
    <source>
        <dbReference type="Google" id="ProtNLM"/>
    </source>
</evidence>
<protein>
    <recommendedName>
        <fullName evidence="3">Immunity protein</fullName>
    </recommendedName>
</protein>